<feature type="transmembrane region" description="Helical" evidence="1">
    <location>
        <begin position="35"/>
        <end position="56"/>
    </location>
</feature>
<name>A0A0P9DL20_9CHLR</name>
<keyword evidence="1" id="KW-0472">Membrane</keyword>
<comment type="caution">
    <text evidence="2">The sequence shown here is derived from an EMBL/GenBank/DDBJ whole genome shotgun (WGS) entry which is preliminary data.</text>
</comment>
<dbReference type="EMBL" id="LJCR01001302">
    <property type="protein sequence ID" value="KPV50608.1"/>
    <property type="molecule type" value="Genomic_DNA"/>
</dbReference>
<keyword evidence="1" id="KW-0812">Transmembrane</keyword>
<keyword evidence="1" id="KW-1133">Transmembrane helix</keyword>
<feature type="non-terminal residue" evidence="2">
    <location>
        <position position="77"/>
    </location>
</feature>
<dbReference type="Proteomes" id="UP000050509">
    <property type="component" value="Unassembled WGS sequence"/>
</dbReference>
<organism evidence="2 3">
    <name type="scientific">Kouleothrix aurantiaca</name>
    <dbReference type="NCBI Taxonomy" id="186479"/>
    <lineage>
        <taxon>Bacteria</taxon>
        <taxon>Bacillati</taxon>
        <taxon>Chloroflexota</taxon>
        <taxon>Chloroflexia</taxon>
        <taxon>Chloroflexales</taxon>
        <taxon>Roseiflexineae</taxon>
        <taxon>Roseiflexaceae</taxon>
        <taxon>Kouleothrix</taxon>
    </lineage>
</organism>
<reference evidence="2 3" key="1">
    <citation type="submission" date="2015-09" db="EMBL/GenBank/DDBJ databases">
        <title>Draft genome sequence of Kouleothrix aurantiaca JCM 19913.</title>
        <authorList>
            <person name="Hemp J."/>
        </authorList>
    </citation>
    <scope>NUCLEOTIDE SEQUENCE [LARGE SCALE GENOMIC DNA]</scope>
    <source>
        <strain evidence="2 3">COM-B</strain>
    </source>
</reference>
<proteinExistence type="predicted"/>
<sequence>MITAIFVWWLTIQLLGVLALPLTQWFFRALPDRGYAFSKAFGLLLTGYLAWLLAMLGIAPFERGPIVACALAVGGLG</sequence>
<protein>
    <submittedName>
        <fullName evidence="2">Uncharacterized protein</fullName>
    </submittedName>
</protein>
<evidence type="ECO:0000313" key="2">
    <source>
        <dbReference type="EMBL" id="KPV50608.1"/>
    </source>
</evidence>
<keyword evidence="3" id="KW-1185">Reference proteome</keyword>
<accession>A0A0P9DL20</accession>
<gene>
    <name evidence="2" type="ORF">SE17_25925</name>
</gene>
<dbReference type="AlphaFoldDB" id="A0A0P9DL20"/>
<evidence type="ECO:0000256" key="1">
    <source>
        <dbReference type="SAM" id="Phobius"/>
    </source>
</evidence>
<evidence type="ECO:0000313" key="3">
    <source>
        <dbReference type="Proteomes" id="UP000050509"/>
    </source>
</evidence>